<dbReference type="Pfam" id="PF03938">
    <property type="entry name" value="OmpH"/>
    <property type="match status" value="1"/>
</dbReference>
<evidence type="ECO:0000313" key="5">
    <source>
        <dbReference type="Proteomes" id="UP000315003"/>
    </source>
</evidence>
<dbReference type="GO" id="GO:0005829">
    <property type="term" value="C:cytosol"/>
    <property type="evidence" value="ECO:0007669"/>
    <property type="project" value="TreeGrafter"/>
</dbReference>
<evidence type="ECO:0000256" key="2">
    <source>
        <dbReference type="ARBA" id="ARBA00022729"/>
    </source>
</evidence>
<proteinExistence type="inferred from homology"/>
<gene>
    <name evidence="4" type="ORF">SV7mr_11610</name>
</gene>
<evidence type="ECO:0000256" key="3">
    <source>
        <dbReference type="SAM" id="SignalP"/>
    </source>
</evidence>
<keyword evidence="2 3" id="KW-0732">Signal</keyword>
<name>A0A517SRC4_9BACT</name>
<dbReference type="GO" id="GO:0051082">
    <property type="term" value="F:unfolded protein binding"/>
    <property type="evidence" value="ECO:0007669"/>
    <property type="project" value="InterPro"/>
</dbReference>
<dbReference type="EMBL" id="CP036272">
    <property type="protein sequence ID" value="QDT58668.1"/>
    <property type="molecule type" value="Genomic_DNA"/>
</dbReference>
<evidence type="ECO:0000256" key="1">
    <source>
        <dbReference type="ARBA" id="ARBA00009091"/>
    </source>
</evidence>
<dbReference type="RefSeq" id="WP_419188141.1">
    <property type="nucleotide sequence ID" value="NZ_CP036272.1"/>
</dbReference>
<dbReference type="GO" id="GO:0050821">
    <property type="term" value="P:protein stabilization"/>
    <property type="evidence" value="ECO:0007669"/>
    <property type="project" value="TreeGrafter"/>
</dbReference>
<dbReference type="PANTHER" id="PTHR35089:SF1">
    <property type="entry name" value="CHAPERONE PROTEIN SKP"/>
    <property type="match status" value="1"/>
</dbReference>
<sequence precursor="true">MRTVYRRICGYGIILATLLVPSIVANQAHAQNKDPHRVAVIDIGYIFENNAKIKTELSNLETEMKAFDAQLGTRRDTLKTEAAKLKGLKVGSPEYTSKENELASMDTKLRLDITRARKEFAEKQAKVYYNNYALISDVVKRIAEFNKINMVLRYNSEEMDLANPQSVMMGVMKPIVYYDAQIDLTKPVMQYLEQMNAQVAGRPAAGTAK</sequence>
<feature type="chain" id="PRO_5021962916" evidence="3">
    <location>
        <begin position="31"/>
        <end position="209"/>
    </location>
</feature>
<dbReference type="InterPro" id="IPR024930">
    <property type="entry name" value="Skp_dom_sf"/>
</dbReference>
<dbReference type="Proteomes" id="UP000315003">
    <property type="component" value="Chromosome"/>
</dbReference>
<reference evidence="4 5" key="1">
    <citation type="submission" date="2019-02" db="EMBL/GenBank/DDBJ databases">
        <title>Deep-cultivation of Planctomycetes and their phenomic and genomic characterization uncovers novel biology.</title>
        <authorList>
            <person name="Wiegand S."/>
            <person name="Jogler M."/>
            <person name="Boedeker C."/>
            <person name="Pinto D."/>
            <person name="Vollmers J."/>
            <person name="Rivas-Marin E."/>
            <person name="Kohn T."/>
            <person name="Peeters S.H."/>
            <person name="Heuer A."/>
            <person name="Rast P."/>
            <person name="Oberbeckmann S."/>
            <person name="Bunk B."/>
            <person name="Jeske O."/>
            <person name="Meyerdierks A."/>
            <person name="Storesund J.E."/>
            <person name="Kallscheuer N."/>
            <person name="Luecker S."/>
            <person name="Lage O.M."/>
            <person name="Pohl T."/>
            <person name="Merkel B.J."/>
            <person name="Hornburger P."/>
            <person name="Mueller R.-W."/>
            <person name="Bruemmer F."/>
            <person name="Labrenz M."/>
            <person name="Spormann A.M."/>
            <person name="Op den Camp H."/>
            <person name="Overmann J."/>
            <person name="Amann R."/>
            <person name="Jetten M.S.M."/>
            <person name="Mascher T."/>
            <person name="Medema M.H."/>
            <person name="Devos D.P."/>
            <person name="Kaster A.-K."/>
            <person name="Ovreas L."/>
            <person name="Rohde M."/>
            <person name="Galperin M.Y."/>
            <person name="Jogler C."/>
        </authorList>
    </citation>
    <scope>NUCLEOTIDE SEQUENCE [LARGE SCALE GENOMIC DNA]</scope>
    <source>
        <strain evidence="4 5">SV_7m_r</strain>
    </source>
</reference>
<protein>
    <submittedName>
        <fullName evidence="4">Outer membrane protein (OmpH-like)</fullName>
    </submittedName>
</protein>
<dbReference type="AlphaFoldDB" id="A0A517SRC4"/>
<dbReference type="SMART" id="SM00935">
    <property type="entry name" value="OmpH"/>
    <property type="match status" value="1"/>
</dbReference>
<comment type="similarity">
    <text evidence="1">Belongs to the Skp family.</text>
</comment>
<dbReference type="PANTHER" id="PTHR35089">
    <property type="entry name" value="CHAPERONE PROTEIN SKP"/>
    <property type="match status" value="1"/>
</dbReference>
<dbReference type="InterPro" id="IPR005632">
    <property type="entry name" value="Chaperone_Skp"/>
</dbReference>
<accession>A0A517SRC4</accession>
<dbReference type="Gene3D" id="3.30.910.20">
    <property type="entry name" value="Skp domain"/>
    <property type="match status" value="1"/>
</dbReference>
<dbReference type="SUPFAM" id="SSF111384">
    <property type="entry name" value="OmpH-like"/>
    <property type="match status" value="1"/>
</dbReference>
<organism evidence="4 5">
    <name type="scientific">Stieleria bergensis</name>
    <dbReference type="NCBI Taxonomy" id="2528025"/>
    <lineage>
        <taxon>Bacteria</taxon>
        <taxon>Pseudomonadati</taxon>
        <taxon>Planctomycetota</taxon>
        <taxon>Planctomycetia</taxon>
        <taxon>Pirellulales</taxon>
        <taxon>Pirellulaceae</taxon>
        <taxon>Stieleria</taxon>
    </lineage>
</organism>
<feature type="signal peptide" evidence="3">
    <location>
        <begin position="1"/>
        <end position="30"/>
    </location>
</feature>
<evidence type="ECO:0000313" key="4">
    <source>
        <dbReference type="EMBL" id="QDT58668.1"/>
    </source>
</evidence>
<keyword evidence="5" id="KW-1185">Reference proteome</keyword>